<protein>
    <recommendedName>
        <fullName evidence="3">Phage portal protein</fullName>
    </recommendedName>
</protein>
<dbReference type="AlphaFoldDB" id="A0A7W7SZH9"/>
<keyword evidence="2" id="KW-1185">Reference proteome</keyword>
<reference evidence="1 2" key="1">
    <citation type="submission" date="2020-08" db="EMBL/GenBank/DDBJ databases">
        <title>Sequencing the genomes of 1000 actinobacteria strains.</title>
        <authorList>
            <person name="Klenk H.-P."/>
        </authorList>
    </citation>
    <scope>NUCLEOTIDE SEQUENCE [LARGE SCALE GENOMIC DNA]</scope>
    <source>
        <strain evidence="1 2">DSM 45084</strain>
    </source>
</reference>
<comment type="caution">
    <text evidence="1">The sequence shown here is derived from an EMBL/GenBank/DDBJ whole genome shotgun (WGS) entry which is preliminary data.</text>
</comment>
<evidence type="ECO:0000313" key="2">
    <source>
        <dbReference type="Proteomes" id="UP000542674"/>
    </source>
</evidence>
<name>A0A7W7SZH9_9PSEU</name>
<dbReference type="Pfam" id="PF05133">
    <property type="entry name" value="SPP1_portal"/>
    <property type="match status" value="1"/>
</dbReference>
<dbReference type="EMBL" id="JACHJS010000001">
    <property type="protein sequence ID" value="MBB4963832.1"/>
    <property type="molecule type" value="Genomic_DNA"/>
</dbReference>
<organism evidence="1 2">
    <name type="scientific">Saccharothrix violaceirubra</name>
    <dbReference type="NCBI Taxonomy" id="413306"/>
    <lineage>
        <taxon>Bacteria</taxon>
        <taxon>Bacillati</taxon>
        <taxon>Actinomycetota</taxon>
        <taxon>Actinomycetes</taxon>
        <taxon>Pseudonocardiales</taxon>
        <taxon>Pseudonocardiaceae</taxon>
        <taxon>Saccharothrix</taxon>
    </lineage>
</organism>
<dbReference type="InterPro" id="IPR021145">
    <property type="entry name" value="Portal_protein_SPP1_Gp6-like"/>
</dbReference>
<evidence type="ECO:0008006" key="3">
    <source>
        <dbReference type="Google" id="ProtNLM"/>
    </source>
</evidence>
<dbReference type="Proteomes" id="UP000542674">
    <property type="component" value="Unassembled WGS sequence"/>
</dbReference>
<gene>
    <name evidence="1" type="ORF">F4559_001191</name>
</gene>
<accession>A0A7W7SZH9</accession>
<dbReference type="RefSeq" id="WP_184666576.1">
    <property type="nucleotide sequence ID" value="NZ_BAABAI010000034.1"/>
</dbReference>
<sequence>MKLSDLTPEEWYARLTTKTLHQRRTALKWWQYMNLEQELVYVARIIAEQDDRFPPLLLPWAELVVESVIERLRLESFLSGEAPVDALVKSWNDNDLAVNSDEAHKASSVSGLHFLMVGPDGAGGSPMVTTEYCDQVAVELDPRTRQPLVGLKLWTEDLDGFGEGHAALYIPEVPTLTQRRPGRCRVFELDENGALFETEPLGDWSRVIAEDPSLPSVPFVPMLTNPVRGHGTSDLLQLKPTLDGANQIATNMMAAVEHHAVGRKWVVGASEKDFVDENGNQIPLWRIAMGDVWAIPHAKQEQRNEKPPETKVGQFAASDLRNFHESLKTLAQVAASKYGLPPLYMGYSSDNPASAEAIQFSLERLVLRAEKRQLWYGGAWERAGRIQWAILGKDPTEISGMESKWRNAATPTMASKMDAAVKAVGGPVIDQEQAWNDIGYSEAAKAGMRERMRLRGVTAAQSLRDLDATATPRGGA</sequence>
<evidence type="ECO:0000313" key="1">
    <source>
        <dbReference type="EMBL" id="MBB4963832.1"/>
    </source>
</evidence>
<proteinExistence type="predicted"/>